<feature type="compositionally biased region" description="Basic residues" evidence="1">
    <location>
        <begin position="735"/>
        <end position="745"/>
    </location>
</feature>
<feature type="compositionally biased region" description="Basic residues" evidence="1">
    <location>
        <begin position="300"/>
        <end position="309"/>
    </location>
</feature>
<evidence type="ECO:0000313" key="2">
    <source>
        <dbReference type="EMBL" id="EAU68625.1"/>
    </source>
</evidence>
<dbReference type="Proteomes" id="UP000032702">
    <property type="component" value="Unassembled WGS sequence"/>
</dbReference>
<protein>
    <submittedName>
        <fullName evidence="2">Uncharacterized protein</fullName>
    </submittedName>
</protein>
<feature type="compositionally biased region" description="Basic and acidic residues" evidence="1">
    <location>
        <begin position="531"/>
        <end position="545"/>
    </location>
</feature>
<feature type="compositionally biased region" description="Gly residues" evidence="1">
    <location>
        <begin position="32"/>
        <end position="48"/>
    </location>
</feature>
<evidence type="ECO:0000256" key="1">
    <source>
        <dbReference type="SAM" id="MobiDB-lite"/>
    </source>
</evidence>
<dbReference type="AlphaFoldDB" id="Q09A91"/>
<feature type="region of interest" description="Disordered" evidence="1">
    <location>
        <begin position="253"/>
        <end position="362"/>
    </location>
</feature>
<feature type="compositionally biased region" description="Low complexity" evidence="1">
    <location>
        <begin position="54"/>
        <end position="71"/>
    </location>
</feature>
<reference evidence="2 3" key="1">
    <citation type="submission" date="2006-04" db="EMBL/GenBank/DDBJ databases">
        <authorList>
            <person name="Nierman W.C."/>
        </authorList>
    </citation>
    <scope>NUCLEOTIDE SEQUENCE [LARGE SCALE GENOMIC DNA]</scope>
    <source>
        <strain evidence="2 3">DW4/3-1</strain>
    </source>
</reference>
<feature type="region of interest" description="Disordered" evidence="1">
    <location>
        <begin position="730"/>
        <end position="755"/>
    </location>
</feature>
<name>Q09A91_STIAD</name>
<evidence type="ECO:0000313" key="3">
    <source>
        <dbReference type="Proteomes" id="UP000032702"/>
    </source>
</evidence>
<comment type="caution">
    <text evidence="2">The sequence shown here is derived from an EMBL/GenBank/DDBJ whole genome shotgun (WGS) entry which is preliminary data.</text>
</comment>
<feature type="region of interest" description="Disordered" evidence="1">
    <location>
        <begin position="800"/>
        <end position="821"/>
    </location>
</feature>
<gene>
    <name evidence="2" type="ORF">STIAU_6036</name>
</gene>
<feature type="region of interest" description="Disordered" evidence="1">
    <location>
        <begin position="524"/>
        <end position="574"/>
    </location>
</feature>
<feature type="compositionally biased region" description="Gly residues" evidence="1">
    <location>
        <begin position="113"/>
        <end position="129"/>
    </location>
</feature>
<feature type="compositionally biased region" description="Acidic residues" evidence="1">
    <location>
        <begin position="93"/>
        <end position="106"/>
    </location>
</feature>
<organism evidence="2 3">
    <name type="scientific">Stigmatella aurantiaca (strain DW4/3-1)</name>
    <dbReference type="NCBI Taxonomy" id="378806"/>
    <lineage>
        <taxon>Bacteria</taxon>
        <taxon>Pseudomonadati</taxon>
        <taxon>Myxococcota</taxon>
        <taxon>Myxococcia</taxon>
        <taxon>Myxococcales</taxon>
        <taxon>Cystobacterineae</taxon>
        <taxon>Archangiaceae</taxon>
        <taxon>Stigmatella</taxon>
    </lineage>
</organism>
<feature type="region of interest" description="Disordered" evidence="1">
    <location>
        <begin position="1"/>
        <end position="234"/>
    </location>
</feature>
<accession>Q09A91</accession>
<dbReference type="EMBL" id="AAMD01000014">
    <property type="protein sequence ID" value="EAU68625.1"/>
    <property type="molecule type" value="Genomic_DNA"/>
</dbReference>
<feature type="compositionally biased region" description="Basic and acidic residues" evidence="1">
    <location>
        <begin position="160"/>
        <end position="172"/>
    </location>
</feature>
<proteinExistence type="predicted"/>
<feature type="compositionally biased region" description="Basic and acidic residues" evidence="1">
    <location>
        <begin position="316"/>
        <end position="345"/>
    </location>
</feature>
<sequence length="867" mass="91203">MRATLPANGAARKRRQGARPLGQPTFSALGLGRRGNGLTGGSGGGRNRGGQEEGAGLLHQAQSDPAQQPPALLRGDVPRPQGHRQRQGKGDADVEGGDAQDSEQGGEEAPGQHGLGAQGPSGQGQGAQGQGDVAHFQGQAEEGAHLGHHGQQHPQCDSSTDARHVAQHEAREAMGTGVPQQPLEAPVVGQGLGEAAVDEEVLHPARGQAGDPQQHPREGRPGQGRAAPGMEGVDHSLGLVRCEEGLARGMVGEEGQAHRGEQDTAQVAQQRRELGAGEAGDELLQPLQPSWTGPLSAHGPRQHGGRHRGLPGGQREAQELHQHEAARVVERGEEAREEGGHRQLVEEEAEGGGDGGEQPAARGRVHHGVKLGPRGDEGVLGRVADALDGGARHEPQVCLRQLADGALLVRRAQQVEDQRQPLAAARLAGRGPQHPRDGLHPIQPASDGVQAVHQLHAQPGLLQVLGDGVRHAPAVRHGGFQLPERVRRGVPGEHAITRAAQAQKGRGAEGHAWAAIADLLVQSQRRGPRGQQRERVHEVGPEHHAGIGQRGRGLSHHGQEPGQGPRGQGFQPGDVFGLRKQEQEVREALGIRRGRQEALQHAVRQLGEEAGMVREPHLGEELQAMRLGADGAHQPGQGQPRGALALQHADQQLQPGGGEGLGLFLLMEPGGGARLAQPRNAALDPGIPGFPVLAGDDIQQPAQVPHGRVPRSARGIPQTERVHLAAGGLAANGRRGGRGNGHHRPRFEGGQSLHGLPAPSYGEGPGWWQRGQRGTGYFSGTLASSWSFSRIALSSASQPPSWRRGRTWSSRMPVSMESPSTTTSTTFQAALSLIRLYLSFSSCFFMGCWMTTVEASLASPPATSGSP</sequence>
<feature type="compositionally biased region" description="Low complexity" evidence="1">
    <location>
        <begin position="560"/>
        <end position="573"/>
    </location>
</feature>